<evidence type="ECO:0000256" key="1">
    <source>
        <dbReference type="SAM" id="Phobius"/>
    </source>
</evidence>
<dbReference type="Proteomes" id="UP001165685">
    <property type="component" value="Unassembled WGS sequence"/>
</dbReference>
<organism evidence="2 3">
    <name type="scientific">Nocardiopsis suaedae</name>
    <dbReference type="NCBI Taxonomy" id="3018444"/>
    <lineage>
        <taxon>Bacteria</taxon>
        <taxon>Bacillati</taxon>
        <taxon>Actinomycetota</taxon>
        <taxon>Actinomycetes</taxon>
        <taxon>Streptosporangiales</taxon>
        <taxon>Nocardiopsidaceae</taxon>
        <taxon>Nocardiopsis</taxon>
    </lineage>
</organism>
<evidence type="ECO:0000313" key="2">
    <source>
        <dbReference type="EMBL" id="MDA2808706.1"/>
    </source>
</evidence>
<accession>A0ABT4TVH9</accession>
<feature type="transmembrane region" description="Helical" evidence="1">
    <location>
        <begin position="51"/>
        <end position="79"/>
    </location>
</feature>
<keyword evidence="3" id="KW-1185">Reference proteome</keyword>
<dbReference type="RefSeq" id="WP_270681294.1">
    <property type="nucleotide sequence ID" value="NZ_JAQFWP010000099.1"/>
</dbReference>
<keyword evidence="1" id="KW-0472">Membrane</keyword>
<evidence type="ECO:0000313" key="3">
    <source>
        <dbReference type="Proteomes" id="UP001165685"/>
    </source>
</evidence>
<feature type="transmembrane region" description="Helical" evidence="1">
    <location>
        <begin position="12"/>
        <end position="39"/>
    </location>
</feature>
<gene>
    <name evidence="2" type="ORF">O4U47_29645</name>
</gene>
<proteinExistence type="predicted"/>
<sequence length="213" mass="21558">MGFIDAVLAFPTVLFSVPLLVVAAYWLVALLGVLDIGLLDGGADGEGSPGGLAGVLTAAGLGGVPATVSLSLLVAFAWFTALVGNVVIDSLGLSTPVVVIASLLALVIAVMVAWGVTSGVAVGVRRLLPGSARVRTGSDLVGRTCTVRTGRVDDGFGQGEVVFDDGSIMTVQVRTIGGELLSSGETALIFDHDTDGGFYRVSRFDPALDPGDA</sequence>
<comment type="caution">
    <text evidence="2">The sequence shown here is derived from an EMBL/GenBank/DDBJ whole genome shotgun (WGS) entry which is preliminary data.</text>
</comment>
<protein>
    <submittedName>
        <fullName evidence="2">DUF1449 domain-containing protein</fullName>
    </submittedName>
</protein>
<reference evidence="2" key="1">
    <citation type="submission" date="2023-01" db="EMBL/GenBank/DDBJ databases">
        <title>Draft genome sequence of Nocardiopsis sp. LSu2-4 isolated from halophytes.</title>
        <authorList>
            <person name="Duangmal K."/>
            <person name="Chantavorakit T."/>
        </authorList>
    </citation>
    <scope>NUCLEOTIDE SEQUENCE</scope>
    <source>
        <strain evidence="2">LSu2-4</strain>
    </source>
</reference>
<keyword evidence="1" id="KW-0812">Transmembrane</keyword>
<feature type="transmembrane region" description="Helical" evidence="1">
    <location>
        <begin position="99"/>
        <end position="124"/>
    </location>
</feature>
<name>A0ABT4TVH9_9ACTN</name>
<dbReference type="EMBL" id="JAQFWP010000099">
    <property type="protein sequence ID" value="MDA2808706.1"/>
    <property type="molecule type" value="Genomic_DNA"/>
</dbReference>
<keyword evidence="1" id="KW-1133">Transmembrane helix</keyword>